<organism evidence="2 3">
    <name type="scientific">Clostridium nitritogenes</name>
    <dbReference type="NCBI Taxonomy" id="83340"/>
    <lineage>
        <taxon>Bacteria</taxon>
        <taxon>Bacillati</taxon>
        <taxon>Bacillota</taxon>
        <taxon>Clostridia</taxon>
        <taxon>Eubacteriales</taxon>
        <taxon>Clostridiaceae</taxon>
        <taxon>Clostridium</taxon>
    </lineage>
</organism>
<name>A0ABP3X4V0_9CLOT</name>
<protein>
    <recommendedName>
        <fullName evidence="1">GIY-YIG domain-containing protein</fullName>
    </recommendedName>
</protein>
<dbReference type="PROSITE" id="PS50164">
    <property type="entry name" value="GIY_YIG"/>
    <property type="match status" value="1"/>
</dbReference>
<gene>
    <name evidence="2" type="ORF">GCM10008916_21740</name>
</gene>
<reference evidence="3" key="1">
    <citation type="journal article" date="2019" name="Int. J. Syst. Evol. Microbiol.">
        <title>The Global Catalogue of Microorganisms (GCM) 10K type strain sequencing project: providing services to taxonomists for standard genome sequencing and annotation.</title>
        <authorList>
            <consortium name="The Broad Institute Genomics Platform"/>
            <consortium name="The Broad Institute Genome Sequencing Center for Infectious Disease"/>
            <person name="Wu L."/>
            <person name="Ma J."/>
        </authorList>
    </citation>
    <scope>NUCLEOTIDE SEQUENCE [LARGE SCALE GENOMIC DNA]</scope>
    <source>
        <strain evidence="3">JCM 6485</strain>
    </source>
</reference>
<dbReference type="RefSeq" id="WP_224168155.1">
    <property type="nucleotide sequence ID" value="NZ_BAAACO010000001.1"/>
</dbReference>
<evidence type="ECO:0000313" key="3">
    <source>
        <dbReference type="Proteomes" id="UP001501764"/>
    </source>
</evidence>
<proteinExistence type="predicted"/>
<sequence>MKDKIYLNDLLKIDDLNIENVKIKFNQYNGISNPMDEYMRNPDLVNNNWLFWRNDRRYFYEGQIAICLLKLSYDMWLLTTIKKVTKELGVHNGVNYEGKEIDKYKPFFGRIIIKYHKTHQTQGIYFSKIKDNLEVAQVLPSIFDGDDFPGYDKVQVSFKQLETIINRGKRDWIAALENQKAVYLITDKSNGKLYVGSATSDKGMLLQRWTAYIYNGHGGNKELVELVKKEGFEYIKDNFQYSILENYNAKVSDNVILERESWWKETLQSRKWGYNSN</sequence>
<comment type="caution">
    <text evidence="2">The sequence shown here is derived from an EMBL/GenBank/DDBJ whole genome shotgun (WGS) entry which is preliminary data.</text>
</comment>
<dbReference type="CDD" id="cd10446">
    <property type="entry name" value="GIY-YIG_unchar_1"/>
    <property type="match status" value="1"/>
</dbReference>
<dbReference type="Gene3D" id="3.40.1440.10">
    <property type="entry name" value="GIY-YIG endonuclease"/>
    <property type="match status" value="1"/>
</dbReference>
<dbReference type="Proteomes" id="UP001501764">
    <property type="component" value="Unassembled WGS sequence"/>
</dbReference>
<accession>A0ABP3X4V0</accession>
<feature type="domain" description="GIY-YIG" evidence="1">
    <location>
        <begin position="178"/>
        <end position="276"/>
    </location>
</feature>
<dbReference type="EMBL" id="BAAACO010000001">
    <property type="protein sequence ID" value="GAA0859500.1"/>
    <property type="molecule type" value="Genomic_DNA"/>
</dbReference>
<dbReference type="Pfam" id="PF01541">
    <property type="entry name" value="GIY-YIG"/>
    <property type="match status" value="1"/>
</dbReference>
<dbReference type="SUPFAM" id="SSF82771">
    <property type="entry name" value="GIY-YIG endonuclease"/>
    <property type="match status" value="1"/>
</dbReference>
<dbReference type="InterPro" id="IPR035901">
    <property type="entry name" value="GIY-YIG_endonuc_sf"/>
</dbReference>
<dbReference type="InterPro" id="IPR000305">
    <property type="entry name" value="GIY-YIG_endonuc"/>
</dbReference>
<evidence type="ECO:0000313" key="2">
    <source>
        <dbReference type="EMBL" id="GAA0859500.1"/>
    </source>
</evidence>
<keyword evidence="3" id="KW-1185">Reference proteome</keyword>
<evidence type="ECO:0000259" key="1">
    <source>
        <dbReference type="PROSITE" id="PS50164"/>
    </source>
</evidence>